<dbReference type="Proteomes" id="UP000199643">
    <property type="component" value="Unassembled WGS sequence"/>
</dbReference>
<reference evidence="3" key="1">
    <citation type="submission" date="2016-10" db="EMBL/GenBank/DDBJ databases">
        <authorList>
            <person name="Varghese N."/>
            <person name="Submissions S."/>
        </authorList>
    </citation>
    <scope>NUCLEOTIDE SEQUENCE [LARGE SCALE GENOMIC DNA]</scope>
    <source>
        <strain evidence="3">DSM 17933</strain>
    </source>
</reference>
<dbReference type="SUPFAM" id="SSF56954">
    <property type="entry name" value="Outer membrane efflux proteins (OEP)"/>
    <property type="match status" value="1"/>
</dbReference>
<dbReference type="OrthoDB" id="793488at2"/>
<evidence type="ECO:0000256" key="1">
    <source>
        <dbReference type="ARBA" id="ARBA00007613"/>
    </source>
</evidence>
<gene>
    <name evidence="2" type="ORF">SAMN05421827_10671</name>
</gene>
<dbReference type="InterPro" id="IPR003423">
    <property type="entry name" value="OMP_efflux"/>
</dbReference>
<sequence>MPYLMIRIFVVFVFLLASINVVQAQESFIGDINYQLLEKYVDLALKNYPKRKMYKASELSAKAKIGVARATYLDAFTASYNYSPNNAARYNTTNPYTLNGIQFGIYLNLGILFRTPALVRQAKEEHNEKFFQAQEYDILLKSEVKKTYFEYLRENADLRVKAQTYIDNKAASDGLRYKFEKGEANLDDYTKAKTLTSYANSERLLAELNLLKAKEELEALIGEELKNVK</sequence>
<keyword evidence="3" id="KW-1185">Reference proteome</keyword>
<evidence type="ECO:0000313" key="3">
    <source>
        <dbReference type="Proteomes" id="UP000199643"/>
    </source>
</evidence>
<name>A0A1G7TY21_9SPHI</name>
<dbReference type="STRING" id="405671.SAMN05421827_10671"/>
<dbReference type="Pfam" id="PF02321">
    <property type="entry name" value="OEP"/>
    <property type="match status" value="1"/>
</dbReference>
<dbReference type="GO" id="GO:0015562">
    <property type="term" value="F:efflux transmembrane transporter activity"/>
    <property type="evidence" value="ECO:0007669"/>
    <property type="project" value="InterPro"/>
</dbReference>
<comment type="similarity">
    <text evidence="1">Belongs to the outer membrane factor (OMF) (TC 1.B.17) family.</text>
</comment>
<dbReference type="Gene3D" id="1.20.1600.10">
    <property type="entry name" value="Outer membrane efflux proteins (OEP)"/>
    <property type="match status" value="1"/>
</dbReference>
<accession>A0A1G7TY21</accession>
<dbReference type="AlphaFoldDB" id="A0A1G7TY21"/>
<organism evidence="2 3">
    <name type="scientific">Pedobacter terrae</name>
    <dbReference type="NCBI Taxonomy" id="405671"/>
    <lineage>
        <taxon>Bacteria</taxon>
        <taxon>Pseudomonadati</taxon>
        <taxon>Bacteroidota</taxon>
        <taxon>Sphingobacteriia</taxon>
        <taxon>Sphingobacteriales</taxon>
        <taxon>Sphingobacteriaceae</taxon>
        <taxon>Pedobacter</taxon>
    </lineage>
</organism>
<protein>
    <submittedName>
        <fullName evidence="2">Outer membrane efflux protein</fullName>
    </submittedName>
</protein>
<evidence type="ECO:0000313" key="2">
    <source>
        <dbReference type="EMBL" id="SDG39629.1"/>
    </source>
</evidence>
<dbReference type="EMBL" id="FNCH01000006">
    <property type="protein sequence ID" value="SDG39629.1"/>
    <property type="molecule type" value="Genomic_DNA"/>
</dbReference>
<proteinExistence type="inferred from homology"/>